<evidence type="ECO:0000256" key="5">
    <source>
        <dbReference type="ARBA" id="ARBA00023136"/>
    </source>
</evidence>
<dbReference type="Pfam" id="PF08395">
    <property type="entry name" value="7tm_7"/>
    <property type="match status" value="1"/>
</dbReference>
<sequence length="135" mass="15463">MNMYVIIEQIVLVMYTNNFQDIQVDTVINGIAWSVVNVSIISLLAYQCGFMESKLQSKRVENLLINLAVKSWSNPDVNYYLQSFAFEARWRRIRITACGVFPINNELLFVLACSCAMNFCICMQSRLSTVLLDSN</sequence>
<keyword evidence="4" id="KW-1133">Transmembrane helix</keyword>
<dbReference type="Proteomes" id="UP000494165">
    <property type="component" value="Unassembled WGS sequence"/>
</dbReference>
<proteinExistence type="predicted"/>
<dbReference type="InterPro" id="IPR013604">
    <property type="entry name" value="7TM_chemorcpt"/>
</dbReference>
<comment type="caution">
    <text evidence="6">The sequence shown here is derived from an EMBL/GenBank/DDBJ whole genome shotgun (WGS) entry which is preliminary data.</text>
</comment>
<keyword evidence="3" id="KW-0812">Transmembrane</keyword>
<evidence type="ECO:0000256" key="2">
    <source>
        <dbReference type="ARBA" id="ARBA00022475"/>
    </source>
</evidence>
<comment type="subcellular location">
    <subcellularLocation>
        <location evidence="1">Cell membrane</location>
        <topology evidence="1">Multi-pass membrane protein</topology>
    </subcellularLocation>
</comment>
<gene>
    <name evidence="6" type="ORF">CLODIP_2_CD08023</name>
</gene>
<keyword evidence="5" id="KW-0472">Membrane</keyword>
<keyword evidence="2" id="KW-1003">Cell membrane</keyword>
<organism evidence="6 7">
    <name type="scientific">Cloeon dipterum</name>
    <dbReference type="NCBI Taxonomy" id="197152"/>
    <lineage>
        <taxon>Eukaryota</taxon>
        <taxon>Metazoa</taxon>
        <taxon>Ecdysozoa</taxon>
        <taxon>Arthropoda</taxon>
        <taxon>Hexapoda</taxon>
        <taxon>Insecta</taxon>
        <taxon>Pterygota</taxon>
        <taxon>Palaeoptera</taxon>
        <taxon>Ephemeroptera</taxon>
        <taxon>Pisciforma</taxon>
        <taxon>Baetidae</taxon>
        <taxon>Cloeon</taxon>
    </lineage>
</organism>
<evidence type="ECO:0000256" key="4">
    <source>
        <dbReference type="ARBA" id="ARBA00022989"/>
    </source>
</evidence>
<evidence type="ECO:0000313" key="7">
    <source>
        <dbReference type="Proteomes" id="UP000494165"/>
    </source>
</evidence>
<name>A0A8S1C1B7_9INSE</name>
<reference evidence="6 7" key="1">
    <citation type="submission" date="2020-04" db="EMBL/GenBank/DDBJ databases">
        <authorList>
            <person name="Alioto T."/>
            <person name="Alioto T."/>
            <person name="Gomez Garrido J."/>
        </authorList>
    </citation>
    <scope>NUCLEOTIDE SEQUENCE [LARGE SCALE GENOMIC DNA]</scope>
</reference>
<accession>A0A8S1C1B7</accession>
<evidence type="ECO:0000256" key="3">
    <source>
        <dbReference type="ARBA" id="ARBA00022692"/>
    </source>
</evidence>
<keyword evidence="7" id="KW-1185">Reference proteome</keyword>
<dbReference type="GO" id="GO:0005886">
    <property type="term" value="C:plasma membrane"/>
    <property type="evidence" value="ECO:0007669"/>
    <property type="project" value="UniProtKB-SubCell"/>
</dbReference>
<dbReference type="AlphaFoldDB" id="A0A8S1C1B7"/>
<dbReference type="GO" id="GO:0050909">
    <property type="term" value="P:sensory perception of taste"/>
    <property type="evidence" value="ECO:0007669"/>
    <property type="project" value="InterPro"/>
</dbReference>
<dbReference type="EMBL" id="CADEPI010000002">
    <property type="protein sequence ID" value="CAB3359884.1"/>
    <property type="molecule type" value="Genomic_DNA"/>
</dbReference>
<evidence type="ECO:0000256" key="1">
    <source>
        <dbReference type="ARBA" id="ARBA00004651"/>
    </source>
</evidence>
<protein>
    <submittedName>
        <fullName evidence="6">Uncharacterized protein</fullName>
    </submittedName>
</protein>
<evidence type="ECO:0000313" key="6">
    <source>
        <dbReference type="EMBL" id="CAB3359884.1"/>
    </source>
</evidence>